<name>A0A2K1L182_PHYPA</name>
<reference evidence="3" key="3">
    <citation type="submission" date="2020-12" db="UniProtKB">
        <authorList>
            <consortium name="EnsemblPlants"/>
        </authorList>
    </citation>
    <scope>IDENTIFICATION</scope>
</reference>
<dbReference type="Proteomes" id="UP000006727">
    <property type="component" value="Chromosome 2"/>
</dbReference>
<evidence type="ECO:0000313" key="4">
    <source>
        <dbReference type="Proteomes" id="UP000006727"/>
    </source>
</evidence>
<accession>A0A2K1L182</accession>
<dbReference type="EnsemblPlants" id="Pp3c2_12310V3.1">
    <property type="protein sequence ID" value="PAC:32936972.CDS.1"/>
    <property type="gene ID" value="Pp3c2_12310"/>
</dbReference>
<organism evidence="2">
    <name type="scientific">Physcomitrium patens</name>
    <name type="common">Spreading-leaved earth moss</name>
    <name type="synonym">Physcomitrella patens</name>
    <dbReference type="NCBI Taxonomy" id="3218"/>
    <lineage>
        <taxon>Eukaryota</taxon>
        <taxon>Viridiplantae</taxon>
        <taxon>Streptophyta</taxon>
        <taxon>Embryophyta</taxon>
        <taxon>Bryophyta</taxon>
        <taxon>Bryophytina</taxon>
        <taxon>Bryopsida</taxon>
        <taxon>Funariidae</taxon>
        <taxon>Funariales</taxon>
        <taxon>Funariaceae</taxon>
        <taxon>Physcomitrium</taxon>
    </lineage>
</organism>
<feature type="region of interest" description="Disordered" evidence="1">
    <location>
        <begin position="68"/>
        <end position="90"/>
    </location>
</feature>
<evidence type="ECO:0000313" key="3">
    <source>
        <dbReference type="EnsemblPlants" id="PAC:32936972.CDS.1"/>
    </source>
</evidence>
<protein>
    <submittedName>
        <fullName evidence="2 3">Uncharacterized protein</fullName>
    </submittedName>
</protein>
<proteinExistence type="predicted"/>
<dbReference type="EMBL" id="ABEU02000002">
    <property type="protein sequence ID" value="PNR59789.1"/>
    <property type="molecule type" value="Genomic_DNA"/>
</dbReference>
<evidence type="ECO:0000256" key="1">
    <source>
        <dbReference type="SAM" id="MobiDB-lite"/>
    </source>
</evidence>
<reference evidence="2 4" key="2">
    <citation type="journal article" date="2018" name="Plant J.">
        <title>The Physcomitrella patens chromosome-scale assembly reveals moss genome structure and evolution.</title>
        <authorList>
            <person name="Lang D."/>
            <person name="Ullrich K.K."/>
            <person name="Murat F."/>
            <person name="Fuchs J."/>
            <person name="Jenkins J."/>
            <person name="Haas F.B."/>
            <person name="Piednoel M."/>
            <person name="Gundlach H."/>
            <person name="Van Bel M."/>
            <person name="Meyberg R."/>
            <person name="Vives C."/>
            <person name="Morata J."/>
            <person name="Symeonidi A."/>
            <person name="Hiss M."/>
            <person name="Muchero W."/>
            <person name="Kamisugi Y."/>
            <person name="Saleh O."/>
            <person name="Blanc G."/>
            <person name="Decker E.L."/>
            <person name="van Gessel N."/>
            <person name="Grimwood J."/>
            <person name="Hayes R.D."/>
            <person name="Graham S.W."/>
            <person name="Gunter L.E."/>
            <person name="McDaniel S.F."/>
            <person name="Hoernstein S.N.W."/>
            <person name="Larsson A."/>
            <person name="Li F.W."/>
            <person name="Perroud P.F."/>
            <person name="Phillips J."/>
            <person name="Ranjan P."/>
            <person name="Rokshar D.S."/>
            <person name="Rothfels C.J."/>
            <person name="Schneider L."/>
            <person name="Shu S."/>
            <person name="Stevenson D.W."/>
            <person name="Thummler F."/>
            <person name="Tillich M."/>
            <person name="Villarreal Aguilar J.C."/>
            <person name="Widiez T."/>
            <person name="Wong G.K."/>
            <person name="Wymore A."/>
            <person name="Zhang Y."/>
            <person name="Zimmer A.D."/>
            <person name="Quatrano R.S."/>
            <person name="Mayer K.F.X."/>
            <person name="Goodstein D."/>
            <person name="Casacuberta J.M."/>
            <person name="Vandepoele K."/>
            <person name="Reski R."/>
            <person name="Cuming A.C."/>
            <person name="Tuskan G.A."/>
            <person name="Maumus F."/>
            <person name="Salse J."/>
            <person name="Schmutz J."/>
            <person name="Rensing S.A."/>
        </authorList>
    </citation>
    <scope>NUCLEOTIDE SEQUENCE [LARGE SCALE GENOMIC DNA]</scope>
    <source>
        <strain evidence="3 4">cv. Gransden 2004</strain>
    </source>
</reference>
<dbReference type="AlphaFoldDB" id="A0A2K1L182"/>
<reference evidence="2 4" key="1">
    <citation type="journal article" date="2008" name="Science">
        <title>The Physcomitrella genome reveals evolutionary insights into the conquest of land by plants.</title>
        <authorList>
            <person name="Rensing S."/>
            <person name="Lang D."/>
            <person name="Zimmer A."/>
            <person name="Terry A."/>
            <person name="Salamov A."/>
            <person name="Shapiro H."/>
            <person name="Nishiyama T."/>
            <person name="Perroud P.-F."/>
            <person name="Lindquist E."/>
            <person name="Kamisugi Y."/>
            <person name="Tanahashi T."/>
            <person name="Sakakibara K."/>
            <person name="Fujita T."/>
            <person name="Oishi K."/>
            <person name="Shin-I T."/>
            <person name="Kuroki Y."/>
            <person name="Toyoda A."/>
            <person name="Suzuki Y."/>
            <person name="Hashimoto A."/>
            <person name="Yamaguchi K."/>
            <person name="Sugano A."/>
            <person name="Kohara Y."/>
            <person name="Fujiyama A."/>
            <person name="Anterola A."/>
            <person name="Aoki S."/>
            <person name="Ashton N."/>
            <person name="Barbazuk W.B."/>
            <person name="Barker E."/>
            <person name="Bennetzen J."/>
            <person name="Bezanilla M."/>
            <person name="Blankenship R."/>
            <person name="Cho S.H."/>
            <person name="Dutcher S."/>
            <person name="Estelle M."/>
            <person name="Fawcett J.A."/>
            <person name="Gundlach H."/>
            <person name="Hanada K."/>
            <person name="Heyl A."/>
            <person name="Hicks K.A."/>
            <person name="Hugh J."/>
            <person name="Lohr M."/>
            <person name="Mayer K."/>
            <person name="Melkozernov A."/>
            <person name="Murata T."/>
            <person name="Nelson D."/>
            <person name="Pils B."/>
            <person name="Prigge M."/>
            <person name="Reiss B."/>
            <person name="Renner T."/>
            <person name="Rombauts S."/>
            <person name="Rushton P."/>
            <person name="Sanderfoot A."/>
            <person name="Schween G."/>
            <person name="Shiu S.-H."/>
            <person name="Stueber K."/>
            <person name="Theodoulou F.L."/>
            <person name="Tu H."/>
            <person name="Van de Peer Y."/>
            <person name="Verrier P.J."/>
            <person name="Waters E."/>
            <person name="Wood A."/>
            <person name="Yang L."/>
            <person name="Cove D."/>
            <person name="Cuming A."/>
            <person name="Hasebe M."/>
            <person name="Lucas S."/>
            <person name="Mishler D.B."/>
            <person name="Reski R."/>
            <person name="Grigoriev I."/>
            <person name="Quatrano R.S."/>
            <person name="Boore J.L."/>
        </authorList>
    </citation>
    <scope>NUCLEOTIDE SEQUENCE [LARGE SCALE GENOMIC DNA]</scope>
    <source>
        <strain evidence="3 4">cv. Gransden 2004</strain>
    </source>
</reference>
<dbReference type="InParanoid" id="A0A2K1L182"/>
<keyword evidence="4" id="KW-1185">Reference proteome</keyword>
<dbReference type="Gramene" id="Pp3c2_12310V3.1">
    <property type="protein sequence ID" value="PAC:32936972.CDS.1"/>
    <property type="gene ID" value="Pp3c2_12310"/>
</dbReference>
<sequence>MEGENHRKLINLWGSRNHEPRWMEVNQTQRSPKKSFQRRIPVRIVRPQVNAPGILVDLITMATAGIQNGEADKTGNGEEEEEGEMRKQVGVRERGWVGVL</sequence>
<evidence type="ECO:0000313" key="2">
    <source>
        <dbReference type="EMBL" id="PNR59789.1"/>
    </source>
</evidence>
<gene>
    <name evidence="2" type="ORF">PHYPA_002581</name>
</gene>